<name>A0AA86TJP3_9EUKA</name>
<dbReference type="AlphaFoldDB" id="A0AA86TJP3"/>
<dbReference type="GO" id="GO:0003964">
    <property type="term" value="F:RNA-directed DNA polymerase activity"/>
    <property type="evidence" value="ECO:0007669"/>
    <property type="project" value="UniProtKB-KW"/>
</dbReference>
<reference evidence="1" key="1">
    <citation type="submission" date="2023-06" db="EMBL/GenBank/DDBJ databases">
        <authorList>
            <person name="Kurt Z."/>
        </authorList>
    </citation>
    <scope>NUCLEOTIDE SEQUENCE</scope>
</reference>
<comment type="caution">
    <text evidence="1">The sequence shown here is derived from an EMBL/GenBank/DDBJ whole genome shotgun (WGS) entry which is preliminary data.</text>
</comment>
<evidence type="ECO:0000313" key="2">
    <source>
        <dbReference type="EMBL" id="CAL5977838.1"/>
    </source>
</evidence>
<keyword evidence="1" id="KW-0695">RNA-directed DNA polymerase</keyword>
<dbReference type="EMBL" id="CAXDID020000008">
    <property type="protein sequence ID" value="CAL5977838.1"/>
    <property type="molecule type" value="Genomic_DNA"/>
</dbReference>
<sequence length="315" mass="36216">MEAKGYQLTVFADDSQISHDENVDKDVVLQELVALLQPLSLELVLNKCSSTQDGGEITFLGQIFSQSSTVSLAERMTAKIDKKMSQSFGRRPDHEPSEVSSLAFCGSPQGQLRTASRLRTQDSPRLPKTVLETNTVQYGLIVIVQMLQKIVLYFVCYKIIQCSDQYQQIQLLPLPMQLQQLENEQQMVEKYQKNIKQGVLELKLDRQLENIEFMQNLDISKLILYFCSKVVPKLNNDTIKEDASLNFILLYVFCNQCQNLEMNRFFQLKIQQQTVSEVSSIQVLTQITTTAQFLINNYLPVFSELYLMLFLKIRI</sequence>
<keyword evidence="1" id="KW-0808">Transferase</keyword>
<dbReference type="EMBL" id="CATOUU010000171">
    <property type="protein sequence ID" value="CAI9919286.1"/>
    <property type="molecule type" value="Genomic_DNA"/>
</dbReference>
<protein>
    <submittedName>
        <fullName evidence="1">Reverse transcriptase/endonuclease</fullName>
    </submittedName>
    <submittedName>
        <fullName evidence="2">Reverse_transcriptase/endonuclease</fullName>
    </submittedName>
</protein>
<gene>
    <name evidence="2" type="ORF">HINF_LOCUS4499</name>
    <name evidence="1" type="ORF">HINF_LOCUS6931</name>
</gene>
<keyword evidence="1" id="KW-0548">Nucleotidyltransferase</keyword>
<evidence type="ECO:0000313" key="1">
    <source>
        <dbReference type="EMBL" id="CAI9919286.1"/>
    </source>
</evidence>
<organism evidence="1">
    <name type="scientific">Hexamita inflata</name>
    <dbReference type="NCBI Taxonomy" id="28002"/>
    <lineage>
        <taxon>Eukaryota</taxon>
        <taxon>Metamonada</taxon>
        <taxon>Diplomonadida</taxon>
        <taxon>Hexamitidae</taxon>
        <taxon>Hexamitinae</taxon>
        <taxon>Hexamita</taxon>
    </lineage>
</organism>
<evidence type="ECO:0000313" key="3">
    <source>
        <dbReference type="Proteomes" id="UP001642409"/>
    </source>
</evidence>
<accession>A0AA86TJP3</accession>
<keyword evidence="3" id="KW-1185">Reference proteome</keyword>
<proteinExistence type="predicted"/>
<dbReference type="Proteomes" id="UP001642409">
    <property type="component" value="Unassembled WGS sequence"/>
</dbReference>
<reference evidence="2 3" key="2">
    <citation type="submission" date="2024-07" db="EMBL/GenBank/DDBJ databases">
        <authorList>
            <person name="Akdeniz Z."/>
        </authorList>
    </citation>
    <scope>NUCLEOTIDE SEQUENCE [LARGE SCALE GENOMIC DNA]</scope>
</reference>